<keyword evidence="8" id="KW-1185">Reference proteome</keyword>
<dbReference type="InterPro" id="IPR017968">
    <property type="entry name" value="Acylphosphatase_CS"/>
</dbReference>
<comment type="caution">
    <text evidence="7">The sequence shown here is derived from an EMBL/GenBank/DDBJ whole genome shotgun (WGS) entry which is preliminary data.</text>
</comment>
<evidence type="ECO:0000313" key="8">
    <source>
        <dbReference type="Proteomes" id="UP000309544"/>
    </source>
</evidence>
<evidence type="ECO:0000256" key="1">
    <source>
        <dbReference type="ARBA" id="ARBA00005614"/>
    </source>
</evidence>
<name>A0A5C4RZY1_PROVB</name>
<dbReference type="AlphaFoldDB" id="A0A5C4RZY1"/>
<dbReference type="EC" id="3.6.1.7" evidence="2 4"/>
<dbReference type="InterPro" id="IPR020456">
    <property type="entry name" value="Acylphosphatase"/>
</dbReference>
<feature type="domain" description="Acylphosphatase-like" evidence="6">
    <location>
        <begin position="4"/>
        <end position="91"/>
    </location>
</feature>
<dbReference type="RefSeq" id="WP_068865976.1">
    <property type="nucleotide sequence ID" value="NZ_VDCI01000005.1"/>
</dbReference>
<feature type="active site" evidence="4">
    <location>
        <position position="37"/>
    </location>
</feature>
<dbReference type="PANTHER" id="PTHR47268:SF4">
    <property type="entry name" value="ACYLPHOSPHATASE"/>
    <property type="match status" value="1"/>
</dbReference>
<dbReference type="PROSITE" id="PS00151">
    <property type="entry name" value="ACYLPHOSPHATASE_2"/>
    <property type="match status" value="1"/>
</dbReference>
<dbReference type="Proteomes" id="UP000309544">
    <property type="component" value="Unassembled WGS sequence"/>
</dbReference>
<keyword evidence="4" id="KW-0378">Hydrolase</keyword>
<sequence length="91" mass="10364">MNRQLRLFVEGKVQGVGYRMFIYRQALLLDLEGYVRNLPDGRVEIFATGEDETLEKLVNMARKGPPAAKVSSLSRNEEHYTGRFGGFRVEA</sequence>
<evidence type="ECO:0000259" key="6">
    <source>
        <dbReference type="PROSITE" id="PS51160"/>
    </source>
</evidence>
<dbReference type="SUPFAM" id="SSF54975">
    <property type="entry name" value="Acylphosphatase/BLUF domain-like"/>
    <property type="match status" value="1"/>
</dbReference>
<comment type="similarity">
    <text evidence="1 5">Belongs to the acylphosphatase family.</text>
</comment>
<comment type="catalytic activity">
    <reaction evidence="3 4">
        <text>an acyl phosphate + H2O = a carboxylate + phosphate + H(+)</text>
        <dbReference type="Rhea" id="RHEA:14965"/>
        <dbReference type="ChEBI" id="CHEBI:15377"/>
        <dbReference type="ChEBI" id="CHEBI:15378"/>
        <dbReference type="ChEBI" id="CHEBI:29067"/>
        <dbReference type="ChEBI" id="CHEBI:43474"/>
        <dbReference type="ChEBI" id="CHEBI:59918"/>
        <dbReference type="EC" id="3.6.1.7"/>
    </reaction>
</comment>
<dbReference type="EMBL" id="VDCI01000005">
    <property type="protein sequence ID" value="TNJ36512.1"/>
    <property type="molecule type" value="Genomic_DNA"/>
</dbReference>
<accession>A0A5C4RZY1</accession>
<dbReference type="InterPro" id="IPR036046">
    <property type="entry name" value="Acylphosphatase-like_dom_sf"/>
</dbReference>
<proteinExistence type="inferred from homology"/>
<reference evidence="7 8" key="1">
    <citation type="submission" date="2019-05" db="EMBL/GenBank/DDBJ databases">
        <title>Draft Whole-Genome sequence of the green sulfur bacterium Prosthecochloris vibrioformis DSM 260.</title>
        <authorList>
            <person name="Meyer T.E."/>
            <person name="Kyndt J.A."/>
        </authorList>
    </citation>
    <scope>NUCLEOTIDE SEQUENCE [LARGE SCALE GENOMIC DNA]</scope>
    <source>
        <strain evidence="7 8">DSM 260</strain>
    </source>
</reference>
<dbReference type="PROSITE" id="PS51160">
    <property type="entry name" value="ACYLPHOSPHATASE_3"/>
    <property type="match status" value="1"/>
</dbReference>
<dbReference type="PANTHER" id="PTHR47268">
    <property type="entry name" value="ACYLPHOSPHATASE"/>
    <property type="match status" value="1"/>
</dbReference>
<protein>
    <recommendedName>
        <fullName evidence="2 4">acylphosphatase</fullName>
        <ecNumber evidence="2 4">3.6.1.7</ecNumber>
    </recommendedName>
</protein>
<evidence type="ECO:0000256" key="4">
    <source>
        <dbReference type="PROSITE-ProRule" id="PRU00520"/>
    </source>
</evidence>
<feature type="active site" evidence="4">
    <location>
        <position position="19"/>
    </location>
</feature>
<dbReference type="Pfam" id="PF00708">
    <property type="entry name" value="Acylphosphatase"/>
    <property type="match status" value="1"/>
</dbReference>
<gene>
    <name evidence="7" type="ORF">FGF68_07250</name>
</gene>
<evidence type="ECO:0000256" key="2">
    <source>
        <dbReference type="ARBA" id="ARBA00012150"/>
    </source>
</evidence>
<dbReference type="GO" id="GO:0003998">
    <property type="term" value="F:acylphosphatase activity"/>
    <property type="evidence" value="ECO:0007669"/>
    <property type="project" value="UniProtKB-EC"/>
</dbReference>
<organism evidence="7 8">
    <name type="scientific">Prosthecochloris vibrioformis</name>
    <name type="common">Chlorobium vibrioforme</name>
    <dbReference type="NCBI Taxonomy" id="1098"/>
    <lineage>
        <taxon>Bacteria</taxon>
        <taxon>Pseudomonadati</taxon>
        <taxon>Chlorobiota</taxon>
        <taxon>Chlorobiia</taxon>
        <taxon>Chlorobiales</taxon>
        <taxon>Chlorobiaceae</taxon>
        <taxon>Prosthecochloris</taxon>
    </lineage>
</organism>
<dbReference type="Gene3D" id="3.30.70.100">
    <property type="match status" value="1"/>
</dbReference>
<dbReference type="InterPro" id="IPR001792">
    <property type="entry name" value="Acylphosphatase-like_dom"/>
</dbReference>
<evidence type="ECO:0000256" key="3">
    <source>
        <dbReference type="ARBA" id="ARBA00047645"/>
    </source>
</evidence>
<evidence type="ECO:0000256" key="5">
    <source>
        <dbReference type="RuleBase" id="RU004168"/>
    </source>
</evidence>
<evidence type="ECO:0000313" key="7">
    <source>
        <dbReference type="EMBL" id="TNJ36512.1"/>
    </source>
</evidence>